<dbReference type="Gene3D" id="1.10.287.470">
    <property type="entry name" value="Helix hairpin bin"/>
    <property type="match status" value="1"/>
</dbReference>
<keyword evidence="5" id="KW-1185">Reference proteome</keyword>
<proteinExistence type="inferred from homology"/>
<dbReference type="PANTHER" id="PTHR30469">
    <property type="entry name" value="MULTIDRUG RESISTANCE PROTEIN MDTA"/>
    <property type="match status" value="1"/>
</dbReference>
<gene>
    <name evidence="4" type="ORF">FRZ44_19430</name>
</gene>
<dbReference type="Pfam" id="PF25954">
    <property type="entry name" value="Beta-barrel_RND_2"/>
    <property type="match status" value="1"/>
</dbReference>
<dbReference type="Gene3D" id="2.40.50.100">
    <property type="match status" value="1"/>
</dbReference>
<dbReference type="PANTHER" id="PTHR30469:SF11">
    <property type="entry name" value="BLL4320 PROTEIN"/>
    <property type="match status" value="1"/>
</dbReference>
<dbReference type="InterPro" id="IPR006143">
    <property type="entry name" value="RND_pump_MFP"/>
</dbReference>
<dbReference type="NCBIfam" id="TIGR01730">
    <property type="entry name" value="RND_mfp"/>
    <property type="match status" value="1"/>
</dbReference>
<dbReference type="GO" id="GO:0015562">
    <property type="term" value="F:efflux transmembrane transporter activity"/>
    <property type="evidence" value="ECO:0007669"/>
    <property type="project" value="TreeGrafter"/>
</dbReference>
<name>A0A5J6MGM9_9PROT</name>
<feature type="domain" description="CusB-like beta-barrel" evidence="2">
    <location>
        <begin position="199"/>
        <end position="272"/>
    </location>
</feature>
<dbReference type="GO" id="GO:1990281">
    <property type="term" value="C:efflux pump complex"/>
    <property type="evidence" value="ECO:0007669"/>
    <property type="project" value="TreeGrafter"/>
</dbReference>
<dbReference type="Gene3D" id="2.40.420.20">
    <property type="match status" value="1"/>
</dbReference>
<dbReference type="InterPro" id="IPR058792">
    <property type="entry name" value="Beta-barrel_RND_2"/>
</dbReference>
<dbReference type="FunFam" id="2.40.30.170:FF:000010">
    <property type="entry name" value="Efflux RND transporter periplasmic adaptor subunit"/>
    <property type="match status" value="1"/>
</dbReference>
<sequence>MIKRMLIMLILVAAVCGGIYGMWMRKIEAMSNMPPPPPDTVSTTIAAYDNWQPQLEAVGSLRASNGADLAFEVPGIVEEIHFNSGDEVKAGTVLVKLRDDEDINKLHSLQAVVDLAVITYQRGMKQLPSQTISQATVDADKSELDAARANVAEQQSLIDKKVIRAPFDGRLGIRAVDLGQYLAAGTTVVTLQSLDPIYVDFFLPQQALEQIRIGQGVIAKVDTYPGQDFPGEIAAIEPKVDSASRNVRARAVLKNADLKLLPGMYATVDIATGEPQRYVTLPQTAITFNAYGNTVYLVDKGQPGADGQPKLTVRQTFVKTGETRGDQVAILEGVKDGETVVTSGQLKLRNGVPVLVNNSVQPSSDAAPTPVGY</sequence>
<dbReference type="RefSeq" id="WP_151176980.1">
    <property type="nucleotide sequence ID" value="NZ_CP042906.1"/>
</dbReference>
<organism evidence="4 5">
    <name type="scientific">Hypericibacter terrae</name>
    <dbReference type="NCBI Taxonomy" id="2602015"/>
    <lineage>
        <taxon>Bacteria</taxon>
        <taxon>Pseudomonadati</taxon>
        <taxon>Pseudomonadota</taxon>
        <taxon>Alphaproteobacteria</taxon>
        <taxon>Rhodospirillales</taxon>
        <taxon>Dongiaceae</taxon>
        <taxon>Hypericibacter</taxon>
    </lineage>
</organism>
<protein>
    <submittedName>
        <fullName evidence="4">MexH family multidrug efflux RND transporter periplasmic adaptor subunit</fullName>
    </submittedName>
</protein>
<accession>A0A5J6MGM9</accession>
<comment type="similarity">
    <text evidence="1">Belongs to the membrane fusion protein (MFP) (TC 8.A.1) family.</text>
</comment>
<evidence type="ECO:0000256" key="1">
    <source>
        <dbReference type="ARBA" id="ARBA00009477"/>
    </source>
</evidence>
<dbReference type="Gene3D" id="2.40.30.170">
    <property type="match status" value="1"/>
</dbReference>
<reference evidence="4 5" key="1">
    <citation type="submission" date="2019-08" db="EMBL/GenBank/DDBJ databases">
        <title>Hyperibacter terrae gen. nov., sp. nov. and Hyperibacter viscosus sp. nov., two new members in the family Rhodospirillaceae isolated from the rhizosphere of Hypericum perforatum.</title>
        <authorList>
            <person name="Noviana Z."/>
        </authorList>
    </citation>
    <scope>NUCLEOTIDE SEQUENCE [LARGE SCALE GENOMIC DNA]</scope>
    <source>
        <strain evidence="4 5">R5913</strain>
    </source>
</reference>
<dbReference type="Pfam" id="PF25973">
    <property type="entry name" value="BSH_CzcB"/>
    <property type="match status" value="1"/>
</dbReference>
<evidence type="ECO:0000259" key="3">
    <source>
        <dbReference type="Pfam" id="PF25973"/>
    </source>
</evidence>
<feature type="domain" description="CzcB-like barrel-sandwich hybrid" evidence="3">
    <location>
        <begin position="71"/>
        <end position="191"/>
    </location>
</feature>
<evidence type="ECO:0000313" key="5">
    <source>
        <dbReference type="Proteomes" id="UP000326202"/>
    </source>
</evidence>
<dbReference type="AlphaFoldDB" id="A0A5J6MGM9"/>
<evidence type="ECO:0000259" key="2">
    <source>
        <dbReference type="Pfam" id="PF25954"/>
    </source>
</evidence>
<dbReference type="EMBL" id="CP042906">
    <property type="protein sequence ID" value="QEX16648.1"/>
    <property type="molecule type" value="Genomic_DNA"/>
</dbReference>
<evidence type="ECO:0000313" key="4">
    <source>
        <dbReference type="EMBL" id="QEX16648.1"/>
    </source>
</evidence>
<dbReference type="InterPro" id="IPR058647">
    <property type="entry name" value="BSH_CzcB-like"/>
</dbReference>
<dbReference type="SUPFAM" id="SSF111369">
    <property type="entry name" value="HlyD-like secretion proteins"/>
    <property type="match status" value="1"/>
</dbReference>
<dbReference type="KEGG" id="htq:FRZ44_19430"/>
<dbReference type="OrthoDB" id="9806939at2"/>
<dbReference type="Proteomes" id="UP000326202">
    <property type="component" value="Chromosome"/>
</dbReference>